<sequence length="338" mass="38832">MLVKNGSERWRLTACGQFIGFNMHISELRYNIRRMWGKFGVTDISASKNGQYLFKFRDIDGLNSVIDQGPGSKQTFIEPKKLTVWVKMSNVPLEAWSLKGISALASSLGKPMVMDIYDWKPTRCAECKVFGHDFSRCIFNKNKNDGLEKEIDKDSMGRNGKENGGNKGKEKMQEKVYKSSEGQYKQNEFKRNFNYSHNRHQEYRKKQANEEKKNNSNVGSSGVKKVWNLQEKEVEEMRKTANKYSVLDSLPEDDDQELRILKDRIVVDQYLNKNLQPTPAQAANWTQDMRKYHKERCAEVVDVGDSGSEDVIKETGGVAQNMEKNEIIGVEGQMLNDE</sequence>
<gene>
    <name evidence="2" type="ORF">CTI12_AA365960</name>
</gene>
<protein>
    <submittedName>
        <fullName evidence="2">Uncharacterized protein</fullName>
    </submittedName>
</protein>
<evidence type="ECO:0000313" key="2">
    <source>
        <dbReference type="EMBL" id="PWA61869.1"/>
    </source>
</evidence>
<evidence type="ECO:0000256" key="1">
    <source>
        <dbReference type="SAM" id="MobiDB-lite"/>
    </source>
</evidence>
<dbReference type="Proteomes" id="UP000245207">
    <property type="component" value="Unassembled WGS sequence"/>
</dbReference>
<keyword evidence="3" id="KW-1185">Reference proteome</keyword>
<dbReference type="EMBL" id="PKPP01005003">
    <property type="protein sequence ID" value="PWA61869.1"/>
    <property type="molecule type" value="Genomic_DNA"/>
</dbReference>
<proteinExistence type="predicted"/>
<dbReference type="PANTHER" id="PTHR31286:SF99">
    <property type="entry name" value="DUF4283 DOMAIN-CONTAINING PROTEIN"/>
    <property type="match status" value="1"/>
</dbReference>
<comment type="caution">
    <text evidence="2">The sequence shown here is derived from an EMBL/GenBank/DDBJ whole genome shotgun (WGS) entry which is preliminary data.</text>
</comment>
<feature type="compositionally biased region" description="Basic and acidic residues" evidence="1">
    <location>
        <begin position="167"/>
        <end position="178"/>
    </location>
</feature>
<feature type="region of interest" description="Disordered" evidence="1">
    <location>
        <begin position="201"/>
        <end position="223"/>
    </location>
</feature>
<accession>A0A2U1MKU0</accession>
<dbReference type="AlphaFoldDB" id="A0A2U1MKU0"/>
<dbReference type="OrthoDB" id="1939300at2759"/>
<dbReference type="InterPro" id="IPR040256">
    <property type="entry name" value="At4g02000-like"/>
</dbReference>
<evidence type="ECO:0000313" key="3">
    <source>
        <dbReference type="Proteomes" id="UP000245207"/>
    </source>
</evidence>
<dbReference type="PANTHER" id="PTHR31286">
    <property type="entry name" value="GLYCINE-RICH CELL WALL STRUCTURAL PROTEIN 1.8-LIKE"/>
    <property type="match status" value="1"/>
</dbReference>
<organism evidence="2 3">
    <name type="scientific">Artemisia annua</name>
    <name type="common">Sweet wormwood</name>
    <dbReference type="NCBI Taxonomy" id="35608"/>
    <lineage>
        <taxon>Eukaryota</taxon>
        <taxon>Viridiplantae</taxon>
        <taxon>Streptophyta</taxon>
        <taxon>Embryophyta</taxon>
        <taxon>Tracheophyta</taxon>
        <taxon>Spermatophyta</taxon>
        <taxon>Magnoliopsida</taxon>
        <taxon>eudicotyledons</taxon>
        <taxon>Gunneridae</taxon>
        <taxon>Pentapetalae</taxon>
        <taxon>asterids</taxon>
        <taxon>campanulids</taxon>
        <taxon>Asterales</taxon>
        <taxon>Asteraceae</taxon>
        <taxon>Asteroideae</taxon>
        <taxon>Anthemideae</taxon>
        <taxon>Artemisiinae</taxon>
        <taxon>Artemisia</taxon>
    </lineage>
</organism>
<reference evidence="2 3" key="1">
    <citation type="journal article" date="2018" name="Mol. Plant">
        <title>The genome of Artemisia annua provides insight into the evolution of Asteraceae family and artemisinin biosynthesis.</title>
        <authorList>
            <person name="Shen Q."/>
            <person name="Zhang L."/>
            <person name="Liao Z."/>
            <person name="Wang S."/>
            <person name="Yan T."/>
            <person name="Shi P."/>
            <person name="Liu M."/>
            <person name="Fu X."/>
            <person name="Pan Q."/>
            <person name="Wang Y."/>
            <person name="Lv Z."/>
            <person name="Lu X."/>
            <person name="Zhang F."/>
            <person name="Jiang W."/>
            <person name="Ma Y."/>
            <person name="Chen M."/>
            <person name="Hao X."/>
            <person name="Li L."/>
            <person name="Tang Y."/>
            <person name="Lv G."/>
            <person name="Zhou Y."/>
            <person name="Sun X."/>
            <person name="Brodelius P.E."/>
            <person name="Rose J.K.C."/>
            <person name="Tang K."/>
        </authorList>
    </citation>
    <scope>NUCLEOTIDE SEQUENCE [LARGE SCALE GENOMIC DNA]</scope>
    <source>
        <strain evidence="3">cv. Huhao1</strain>
        <tissue evidence="2">Leaf</tissue>
    </source>
</reference>
<name>A0A2U1MKU0_ARTAN</name>
<feature type="compositionally biased region" description="Basic and acidic residues" evidence="1">
    <location>
        <begin position="201"/>
        <end position="214"/>
    </location>
</feature>
<feature type="region of interest" description="Disordered" evidence="1">
    <location>
        <begin position="148"/>
        <end position="181"/>
    </location>
</feature>
<feature type="compositionally biased region" description="Basic and acidic residues" evidence="1">
    <location>
        <begin position="148"/>
        <end position="161"/>
    </location>
</feature>